<organism evidence="1 2">
    <name type="scientific">Yersinia pestis biovar Orientalis str. IP275</name>
    <dbReference type="NCBI Taxonomy" id="373665"/>
    <lineage>
        <taxon>Bacteria</taxon>
        <taxon>Pseudomonadati</taxon>
        <taxon>Pseudomonadota</taxon>
        <taxon>Gammaproteobacteria</taxon>
        <taxon>Enterobacterales</taxon>
        <taxon>Yersiniaceae</taxon>
        <taxon>Yersinia</taxon>
    </lineage>
</organism>
<dbReference type="Proteomes" id="UP000004430">
    <property type="component" value="Unassembled WGS sequence"/>
</dbReference>
<gene>
    <name evidence="1" type="ORF">YPIP275_0897</name>
</gene>
<accession>A0AAV3BGC6</accession>
<sequence>MAPETDRMASKGAGNQAHRDGLALSSDNFACHYSDFFLIY</sequence>
<protein>
    <submittedName>
        <fullName evidence="1">Uncharacterized protein</fullName>
    </submittedName>
</protein>
<name>A0AAV3BGC6_YERPE</name>
<reference evidence="1 2" key="2">
    <citation type="submission" date="2010-03" db="EMBL/GenBank/DDBJ databases">
        <authorList>
            <person name="Payne S.H."/>
            <person name="Sutton G.G."/>
        </authorList>
    </citation>
    <scope>NUCLEOTIDE SEQUENCE [LARGE SCALE GENOMIC DNA]</scope>
    <source>
        <strain evidence="1 2">IP275</strain>
    </source>
</reference>
<dbReference type="EMBL" id="AAOS02000009">
    <property type="protein sequence ID" value="EDR32958.1"/>
    <property type="molecule type" value="Genomic_DNA"/>
</dbReference>
<dbReference type="AlphaFoldDB" id="A0AAV3BGC6"/>
<evidence type="ECO:0000313" key="1">
    <source>
        <dbReference type="EMBL" id="EDR32958.1"/>
    </source>
</evidence>
<reference evidence="1 2" key="1">
    <citation type="submission" date="2008-01" db="EMBL/GenBank/DDBJ databases">
        <title>Yersinia pestis Strain IP275 project at JCVI/TIGR.</title>
        <authorList>
            <person name="Ravel J."/>
            <person name="Eppinger M."/>
            <person name="Fricke W.F."/>
            <person name="Rosovitz M."/>
            <person name="Lindler L.E."/>
            <person name="Bearden S."/>
            <person name="Shriefer M."/>
        </authorList>
    </citation>
    <scope>NUCLEOTIDE SEQUENCE [LARGE SCALE GENOMIC DNA]</scope>
    <source>
        <strain evidence="1 2">IP275</strain>
    </source>
</reference>
<proteinExistence type="predicted"/>
<evidence type="ECO:0000313" key="2">
    <source>
        <dbReference type="Proteomes" id="UP000004430"/>
    </source>
</evidence>
<comment type="caution">
    <text evidence="1">The sequence shown here is derived from an EMBL/GenBank/DDBJ whole genome shotgun (WGS) entry which is preliminary data.</text>
</comment>